<evidence type="ECO:0000256" key="4">
    <source>
        <dbReference type="ARBA" id="ARBA00022741"/>
    </source>
</evidence>
<comment type="subcellular location">
    <subcellularLocation>
        <location evidence="1">Cytoplasm</location>
    </subcellularLocation>
</comment>
<keyword evidence="2" id="KW-0963">Cytoplasm</keyword>
<dbReference type="PATRIC" id="fig|1360.114.peg.2271"/>
<reference evidence="15" key="1">
    <citation type="submission" date="2015-10" db="EMBL/GenBank/DDBJ databases">
        <title>Draft Genome Sequences of 11 Lactococcus lactis subspecies cremoris strains.</title>
        <authorList>
            <person name="Wels M."/>
            <person name="Backus L."/>
            <person name="Boekhorst J."/>
            <person name="Dijkstra A."/>
            <person name="Beerthuizen M."/>
            <person name="Kelly W."/>
            <person name="Siezen R."/>
            <person name="Bachmann H."/>
            <person name="Van Hijum S."/>
        </authorList>
    </citation>
    <scope>NUCLEOTIDE SEQUENCE [LARGE SCALE GENOMIC DNA]</scope>
    <source>
        <strain evidence="15">M20</strain>
    </source>
</reference>
<evidence type="ECO:0000256" key="7">
    <source>
        <dbReference type="ARBA" id="ARBA00022840"/>
    </source>
</evidence>
<organism evidence="14 15">
    <name type="scientific">Lactococcus lactis subsp. lactis</name>
    <name type="common">Streptococcus lactis</name>
    <dbReference type="NCBI Taxonomy" id="1360"/>
    <lineage>
        <taxon>Bacteria</taxon>
        <taxon>Bacillati</taxon>
        <taxon>Bacillota</taxon>
        <taxon>Bacilli</taxon>
        <taxon>Lactobacillales</taxon>
        <taxon>Streptococcaceae</taxon>
        <taxon>Lactococcus</taxon>
    </lineage>
</organism>
<keyword evidence="8" id="KW-0267">Excision nuclease</keyword>
<keyword evidence="6" id="KW-0228">DNA excision</keyword>
<comment type="similarity">
    <text evidence="11">Belongs to the ABC transporter superfamily. UvrA family.</text>
</comment>
<evidence type="ECO:0000256" key="3">
    <source>
        <dbReference type="ARBA" id="ARBA00022737"/>
    </source>
</evidence>
<protein>
    <recommendedName>
        <fullName evidence="12">UvrABC system protein A</fullName>
    </recommendedName>
    <alternativeName>
        <fullName evidence="13">Excinuclease ABC subunit A</fullName>
    </alternativeName>
</protein>
<dbReference type="GO" id="GO:0004518">
    <property type="term" value="F:nuclease activity"/>
    <property type="evidence" value="ECO:0007669"/>
    <property type="project" value="UniProtKB-KW"/>
</dbReference>
<keyword evidence="4" id="KW-0547">Nucleotide-binding</keyword>
<keyword evidence="7" id="KW-0067">ATP-binding</keyword>
<dbReference type="GO" id="GO:0005524">
    <property type="term" value="F:ATP binding"/>
    <property type="evidence" value="ECO:0007669"/>
    <property type="project" value="UniProtKB-KW"/>
</dbReference>
<evidence type="ECO:0000256" key="5">
    <source>
        <dbReference type="ARBA" id="ARBA00022763"/>
    </source>
</evidence>
<evidence type="ECO:0000256" key="10">
    <source>
        <dbReference type="ARBA" id="ARBA00023204"/>
    </source>
</evidence>
<comment type="caution">
    <text evidence="14">The sequence shown here is derived from an EMBL/GenBank/DDBJ whole genome shotgun (WGS) entry which is preliminary data.</text>
</comment>
<dbReference type="SUPFAM" id="SSF52540">
    <property type="entry name" value="P-loop containing nucleoside triphosphate hydrolases"/>
    <property type="match status" value="1"/>
</dbReference>
<dbReference type="PANTHER" id="PTHR43152:SF2">
    <property type="entry name" value="DRUG RESISTANCE ABC TRANSPORTER"/>
    <property type="match status" value="1"/>
</dbReference>
<dbReference type="InterPro" id="IPR027417">
    <property type="entry name" value="P-loop_NTPase"/>
</dbReference>
<dbReference type="EMBL" id="LKLU01000041">
    <property type="protein sequence ID" value="KSU22018.1"/>
    <property type="molecule type" value="Genomic_DNA"/>
</dbReference>
<evidence type="ECO:0000256" key="2">
    <source>
        <dbReference type="ARBA" id="ARBA00022490"/>
    </source>
</evidence>
<accession>A0A0V8E878</accession>
<evidence type="ECO:0000313" key="15">
    <source>
        <dbReference type="Proteomes" id="UP000053719"/>
    </source>
</evidence>
<keyword evidence="3" id="KW-0677">Repeat</keyword>
<evidence type="ECO:0000256" key="1">
    <source>
        <dbReference type="ARBA" id="ARBA00004496"/>
    </source>
</evidence>
<sequence length="250" mass="28000">MSNFISIKGAKTNNLKNISIKFPKHKITVVTGVSGSGKSSLVFETLAAESQRLLNETYSSYIQQLLPHYQQPTVDSIENLPVSIVISQKKIGGNARSTVGTLTDIYSSLRLLYSRMATPSIGYSMIYSFNNPQGMCETCKGLGEIKRIDINKLIDFDKSLNDGAIDFPTFQPGGWRLTRYTESGNFDNDKKLKNYTQVELDLLLNDTGSSPKKPTKNWPKTSTYIGIIPRITKSFIEKDDKNITLNYIVY</sequence>
<keyword evidence="9" id="KW-0238">DNA-binding</keyword>
<proteinExistence type="inferred from homology"/>
<evidence type="ECO:0000256" key="9">
    <source>
        <dbReference type="ARBA" id="ARBA00023125"/>
    </source>
</evidence>
<dbReference type="GO" id="GO:0006281">
    <property type="term" value="P:DNA repair"/>
    <property type="evidence" value="ECO:0007669"/>
    <property type="project" value="UniProtKB-KW"/>
</dbReference>
<dbReference type="GO" id="GO:0005737">
    <property type="term" value="C:cytoplasm"/>
    <property type="evidence" value="ECO:0007669"/>
    <property type="project" value="UniProtKB-SubCell"/>
</dbReference>
<evidence type="ECO:0000256" key="13">
    <source>
        <dbReference type="ARBA" id="ARBA00042156"/>
    </source>
</evidence>
<dbReference type="Gene3D" id="3.40.50.300">
    <property type="entry name" value="P-loop containing nucleotide triphosphate hydrolases"/>
    <property type="match status" value="1"/>
</dbReference>
<keyword evidence="10" id="KW-0234">DNA repair</keyword>
<evidence type="ECO:0000256" key="8">
    <source>
        <dbReference type="ARBA" id="ARBA00022881"/>
    </source>
</evidence>
<evidence type="ECO:0000313" key="14">
    <source>
        <dbReference type="EMBL" id="KSU22018.1"/>
    </source>
</evidence>
<evidence type="ECO:0000256" key="6">
    <source>
        <dbReference type="ARBA" id="ARBA00022769"/>
    </source>
</evidence>
<dbReference type="AlphaFoldDB" id="A0A0V8E878"/>
<dbReference type="Proteomes" id="UP000053719">
    <property type="component" value="Unassembled WGS sequence"/>
</dbReference>
<keyword evidence="5" id="KW-0227">DNA damage</keyword>
<dbReference type="GO" id="GO:0003677">
    <property type="term" value="F:DNA binding"/>
    <property type="evidence" value="ECO:0007669"/>
    <property type="project" value="UniProtKB-KW"/>
</dbReference>
<gene>
    <name evidence="14" type="ORF">M20_0670</name>
</gene>
<evidence type="ECO:0000256" key="11">
    <source>
        <dbReference type="ARBA" id="ARBA00038000"/>
    </source>
</evidence>
<name>A0A0V8E878_LACLL</name>
<dbReference type="PANTHER" id="PTHR43152">
    <property type="entry name" value="UVRABC SYSTEM PROTEIN A"/>
    <property type="match status" value="1"/>
</dbReference>
<evidence type="ECO:0000256" key="12">
    <source>
        <dbReference type="ARBA" id="ARBA00039316"/>
    </source>
</evidence>